<dbReference type="InterPro" id="IPR004811">
    <property type="entry name" value="RelA/Spo_fam"/>
</dbReference>
<dbReference type="AlphaFoldDB" id="A0A9D1JHR8"/>
<dbReference type="CDD" id="cd04876">
    <property type="entry name" value="ACT_RelA-SpoT"/>
    <property type="match status" value="1"/>
</dbReference>
<evidence type="ECO:0000313" key="9">
    <source>
        <dbReference type="Proteomes" id="UP000823982"/>
    </source>
</evidence>
<dbReference type="SUPFAM" id="SSF81301">
    <property type="entry name" value="Nucleotidyltransferase"/>
    <property type="match status" value="1"/>
</dbReference>
<dbReference type="InterPro" id="IPR002912">
    <property type="entry name" value="ACT_dom"/>
</dbReference>
<dbReference type="FunFam" id="3.10.20.30:FF:000002">
    <property type="entry name" value="GTP pyrophosphokinase (RelA/SpoT)"/>
    <property type="match status" value="1"/>
</dbReference>
<dbReference type="Gene3D" id="3.30.70.260">
    <property type="match status" value="1"/>
</dbReference>
<dbReference type="InterPro" id="IPR012676">
    <property type="entry name" value="TGS-like"/>
</dbReference>
<dbReference type="InterPro" id="IPR043519">
    <property type="entry name" value="NT_sf"/>
</dbReference>
<reference evidence="8" key="1">
    <citation type="submission" date="2020-10" db="EMBL/GenBank/DDBJ databases">
        <authorList>
            <person name="Gilroy R."/>
        </authorList>
    </citation>
    <scope>NUCLEOTIDE SEQUENCE</scope>
    <source>
        <strain evidence="8">CHK157-1446</strain>
    </source>
</reference>
<comment type="caution">
    <text evidence="8">The sequence shown here is derived from an EMBL/GenBank/DDBJ whole genome shotgun (WGS) entry which is preliminary data.</text>
</comment>
<dbReference type="PROSITE" id="PS51671">
    <property type="entry name" value="ACT"/>
    <property type="match status" value="1"/>
</dbReference>
<dbReference type="GO" id="GO:0005886">
    <property type="term" value="C:plasma membrane"/>
    <property type="evidence" value="ECO:0007669"/>
    <property type="project" value="TreeGrafter"/>
</dbReference>
<sequence length="732" mass="83711">MDDNVKTFDELLDVITDSKKNYNIKKITSAYEYAQSKHAGQLRESGEPYITHPIAVAQILVELGMDTDTICAALLHDVVEDTDASLDVLKKNFGQDVANLVDGVTKLNQVALFSREEQQAENIRKMLLFMSKDIRVIIIKLSDRLHNMRTLGFRSEQKRREVSLETMNIFVPLANRLGIIKMKEELEDIAFSYLDPYAYNEIEQMLDKSKQEREEFIELIKSRLIKRLSADFNPLPTIEGRVKSAYGIYKKVYEQGRLFDEIYDKYAVRVIVNTVTECYYVLGVVHDMFQPIPNRFKDYISTPKANMYQSLHTTVMGREGIPFEVQIRTYEMHHTAEYGIAAHWKYKEGVKGKYKLDSRLNWVRQILDTQQESNDVEDIVRAIKEDLAPEDVFAMTPKGDVISLPLGSTVIDFAYAIHTQVGHRMIGAKVDKKLVPLDYVIKTGEIIEIITTKDPNHGPNRAWLNICQTNEAKSKIRSWFKKERREENIQEGKEELEREFRRNLIRVPADELEDFLAFDMKRHNCETLDDFYAAIGYGGVILSKIIPRLKDEYNKKYVQTDSAQEMPEISYQQPKKTNSGIIVDGIDNCVVKLSQCCSPLPGDDIIGFITRGHGVSIHKKDCVNYLSQKDICPDRWVQVKWAGSDDNSSGEHSFYRVVLDVFGYDRVGILVDVMSALQEARIMTHEASARALKNGNVSILLTISISGTQELQSVIARLKKVDGVISVDRSNK</sequence>
<comment type="pathway">
    <text evidence="1">Purine metabolism; ppGpp biosynthesis; ppGpp from GTP: step 1/2.</text>
</comment>
<dbReference type="InterPro" id="IPR045600">
    <property type="entry name" value="RelA/SpoT_AH_RIS"/>
</dbReference>
<dbReference type="CDD" id="cd01668">
    <property type="entry name" value="TGS_RSH"/>
    <property type="match status" value="1"/>
</dbReference>
<organism evidence="8 9">
    <name type="scientific">Candidatus Faeciplasma gallinarum</name>
    <dbReference type="NCBI Taxonomy" id="2840799"/>
    <lineage>
        <taxon>Bacteria</taxon>
        <taxon>Bacillati</taxon>
        <taxon>Bacillota</taxon>
        <taxon>Clostridia</taxon>
        <taxon>Eubacteriales</taxon>
        <taxon>Oscillospiraceae</taxon>
        <taxon>Oscillospiraceae incertae sedis</taxon>
        <taxon>Candidatus Faeciplasma</taxon>
    </lineage>
</organism>
<feature type="domain" description="HD" evidence="6">
    <location>
        <begin position="49"/>
        <end position="148"/>
    </location>
</feature>
<reference evidence="8" key="2">
    <citation type="journal article" date="2021" name="PeerJ">
        <title>Extensive microbial diversity within the chicken gut microbiome revealed by metagenomics and culture.</title>
        <authorList>
            <person name="Gilroy R."/>
            <person name="Ravi A."/>
            <person name="Getino M."/>
            <person name="Pursley I."/>
            <person name="Horton D.L."/>
            <person name="Alikhan N.F."/>
            <person name="Baker D."/>
            <person name="Gharbi K."/>
            <person name="Hall N."/>
            <person name="Watson M."/>
            <person name="Adriaenssens E.M."/>
            <person name="Foster-Nyarko E."/>
            <person name="Jarju S."/>
            <person name="Secka A."/>
            <person name="Antonio M."/>
            <person name="Oren A."/>
            <person name="Chaudhuri R.R."/>
            <person name="La Ragione R."/>
            <person name="Hildebrand F."/>
            <person name="Pallen M.J."/>
        </authorList>
    </citation>
    <scope>NUCLEOTIDE SEQUENCE</scope>
    <source>
        <strain evidence="8">CHK157-1446</strain>
    </source>
</reference>
<protein>
    <recommendedName>
        <fullName evidence="2">GTP diphosphokinase</fullName>
        <ecNumber evidence="2">2.7.6.5</ecNumber>
    </recommendedName>
</protein>
<dbReference type="Pfam" id="PF04607">
    <property type="entry name" value="RelA_SpoT"/>
    <property type="match status" value="1"/>
</dbReference>
<evidence type="ECO:0000256" key="2">
    <source>
        <dbReference type="ARBA" id="ARBA00013251"/>
    </source>
</evidence>
<dbReference type="Pfam" id="PF19296">
    <property type="entry name" value="RelA_AH_RIS"/>
    <property type="match status" value="1"/>
</dbReference>
<dbReference type="Gene3D" id="3.10.20.30">
    <property type="match status" value="1"/>
</dbReference>
<evidence type="ECO:0000256" key="1">
    <source>
        <dbReference type="ARBA" id="ARBA00004976"/>
    </source>
</evidence>
<dbReference type="Pfam" id="PF02824">
    <property type="entry name" value="TGS"/>
    <property type="match status" value="1"/>
</dbReference>
<dbReference type="PROSITE" id="PS51831">
    <property type="entry name" value="HD"/>
    <property type="match status" value="1"/>
</dbReference>
<accession>A0A9D1JHR8</accession>
<dbReference type="CDD" id="cd05399">
    <property type="entry name" value="NT_Rel-Spo_like"/>
    <property type="match status" value="1"/>
</dbReference>
<dbReference type="Gene3D" id="3.30.460.10">
    <property type="entry name" value="Beta Polymerase, domain 2"/>
    <property type="match status" value="1"/>
</dbReference>
<dbReference type="SUPFAM" id="SSF109604">
    <property type="entry name" value="HD-domain/PDEase-like"/>
    <property type="match status" value="1"/>
</dbReference>
<dbReference type="GO" id="GO:0008728">
    <property type="term" value="F:GTP diphosphokinase activity"/>
    <property type="evidence" value="ECO:0007669"/>
    <property type="project" value="UniProtKB-EC"/>
</dbReference>
<evidence type="ECO:0000256" key="3">
    <source>
        <dbReference type="ARBA" id="ARBA00048244"/>
    </source>
</evidence>
<evidence type="ECO:0000259" key="7">
    <source>
        <dbReference type="PROSITE" id="PS51880"/>
    </source>
</evidence>
<dbReference type="SMART" id="SM00471">
    <property type="entry name" value="HDc"/>
    <property type="match status" value="1"/>
</dbReference>
<dbReference type="NCBIfam" id="TIGR00691">
    <property type="entry name" value="spoT_relA"/>
    <property type="match status" value="1"/>
</dbReference>
<dbReference type="PROSITE" id="PS51880">
    <property type="entry name" value="TGS"/>
    <property type="match status" value="1"/>
</dbReference>
<evidence type="ECO:0000259" key="5">
    <source>
        <dbReference type="PROSITE" id="PS51671"/>
    </source>
</evidence>
<dbReference type="SUPFAM" id="SSF55021">
    <property type="entry name" value="ACT-like"/>
    <property type="match status" value="1"/>
</dbReference>
<dbReference type="InterPro" id="IPR033655">
    <property type="entry name" value="TGS_RelA/SpoT"/>
</dbReference>
<evidence type="ECO:0000256" key="4">
    <source>
        <dbReference type="RuleBase" id="RU003847"/>
    </source>
</evidence>
<evidence type="ECO:0000313" key="8">
    <source>
        <dbReference type="EMBL" id="HIS24164.1"/>
    </source>
</evidence>
<comment type="function">
    <text evidence="4">In eubacteria ppGpp (guanosine 3'-diphosphate 5'-diphosphate) is a mediator of the stringent response that coordinates a variety of cellular activities in response to changes in nutritional abundance.</text>
</comment>
<name>A0A9D1JHR8_9FIRM</name>
<dbReference type="InterPro" id="IPR004095">
    <property type="entry name" value="TGS"/>
</dbReference>
<dbReference type="InterPro" id="IPR045865">
    <property type="entry name" value="ACT-like_dom_sf"/>
</dbReference>
<evidence type="ECO:0000259" key="6">
    <source>
        <dbReference type="PROSITE" id="PS51831"/>
    </source>
</evidence>
<dbReference type="EMBL" id="DVIR01000017">
    <property type="protein sequence ID" value="HIS24164.1"/>
    <property type="molecule type" value="Genomic_DNA"/>
</dbReference>
<comment type="catalytic activity">
    <reaction evidence="3">
        <text>GTP + ATP = guanosine 3'-diphosphate 5'-triphosphate + AMP</text>
        <dbReference type="Rhea" id="RHEA:22088"/>
        <dbReference type="ChEBI" id="CHEBI:30616"/>
        <dbReference type="ChEBI" id="CHEBI:37565"/>
        <dbReference type="ChEBI" id="CHEBI:142410"/>
        <dbReference type="ChEBI" id="CHEBI:456215"/>
        <dbReference type="EC" id="2.7.6.5"/>
    </reaction>
</comment>
<dbReference type="SMART" id="SM00954">
    <property type="entry name" value="RelA_SpoT"/>
    <property type="match status" value="1"/>
</dbReference>
<dbReference type="SUPFAM" id="SSF81271">
    <property type="entry name" value="TGS-like"/>
    <property type="match status" value="1"/>
</dbReference>
<dbReference type="EC" id="2.7.6.5" evidence="2"/>
<dbReference type="CDD" id="cd00077">
    <property type="entry name" value="HDc"/>
    <property type="match status" value="1"/>
</dbReference>
<gene>
    <name evidence="8" type="ORF">IAD01_02025</name>
</gene>
<dbReference type="Gene3D" id="1.10.3210.10">
    <property type="entry name" value="Hypothetical protein af1432"/>
    <property type="match status" value="1"/>
</dbReference>
<dbReference type="GO" id="GO:0015969">
    <property type="term" value="P:guanosine tetraphosphate metabolic process"/>
    <property type="evidence" value="ECO:0007669"/>
    <property type="project" value="InterPro"/>
</dbReference>
<dbReference type="Proteomes" id="UP000823982">
    <property type="component" value="Unassembled WGS sequence"/>
</dbReference>
<dbReference type="FunFam" id="3.30.460.10:FF:000001">
    <property type="entry name" value="GTP pyrophosphokinase RelA"/>
    <property type="match status" value="1"/>
</dbReference>
<dbReference type="InterPro" id="IPR003607">
    <property type="entry name" value="HD/PDEase_dom"/>
</dbReference>
<feature type="domain" description="ACT" evidence="5">
    <location>
        <begin position="658"/>
        <end position="732"/>
    </location>
</feature>
<dbReference type="InterPro" id="IPR006674">
    <property type="entry name" value="HD_domain"/>
</dbReference>
<feature type="domain" description="TGS" evidence="7">
    <location>
        <begin position="386"/>
        <end position="451"/>
    </location>
</feature>
<proteinExistence type="inferred from homology"/>
<dbReference type="InterPro" id="IPR007685">
    <property type="entry name" value="RelA_SpoT"/>
</dbReference>
<dbReference type="PANTHER" id="PTHR21262">
    <property type="entry name" value="GUANOSINE-3',5'-BIS DIPHOSPHATE 3'-PYROPHOSPHOHYDROLASE"/>
    <property type="match status" value="1"/>
</dbReference>
<dbReference type="Pfam" id="PF13328">
    <property type="entry name" value="HD_4"/>
    <property type="match status" value="1"/>
</dbReference>
<dbReference type="InterPro" id="IPR012675">
    <property type="entry name" value="Beta-grasp_dom_sf"/>
</dbReference>
<comment type="similarity">
    <text evidence="4">Belongs to the relA/spoT family.</text>
</comment>
<dbReference type="PANTHER" id="PTHR21262:SF31">
    <property type="entry name" value="GTP PYROPHOSPHOKINASE"/>
    <property type="match status" value="1"/>
</dbReference>
<dbReference type="FunFam" id="1.10.3210.10:FF:000001">
    <property type="entry name" value="GTP pyrophosphokinase RelA"/>
    <property type="match status" value="1"/>
</dbReference>
<dbReference type="Pfam" id="PF13291">
    <property type="entry name" value="ACT_4"/>
    <property type="match status" value="1"/>
</dbReference>